<comment type="catalytic activity">
    <reaction evidence="17">
        <text>5-phospho-beta-D-ribosylamine + glycine + ATP = N(1)-(5-phospho-beta-D-ribosyl)glycinamide + ADP + phosphate + H(+)</text>
        <dbReference type="Rhea" id="RHEA:17453"/>
        <dbReference type="ChEBI" id="CHEBI:15378"/>
        <dbReference type="ChEBI" id="CHEBI:30616"/>
        <dbReference type="ChEBI" id="CHEBI:43474"/>
        <dbReference type="ChEBI" id="CHEBI:57305"/>
        <dbReference type="ChEBI" id="CHEBI:58681"/>
        <dbReference type="ChEBI" id="CHEBI:143788"/>
        <dbReference type="ChEBI" id="CHEBI:456216"/>
        <dbReference type="EC" id="6.3.4.13"/>
    </reaction>
</comment>
<dbReference type="InterPro" id="IPR020562">
    <property type="entry name" value="PRibGlycinamide_synth_N"/>
</dbReference>
<accession>A0A9X4G2P2</accession>
<dbReference type="FunFam" id="3.90.600.10:FF:000001">
    <property type="entry name" value="Trifunctional purine biosynthetic protein adenosine-3"/>
    <property type="match status" value="1"/>
</dbReference>
<evidence type="ECO:0000256" key="11">
    <source>
        <dbReference type="ARBA" id="ARBA00022842"/>
    </source>
</evidence>
<dbReference type="FunFam" id="3.30.470.20:FF:000031">
    <property type="entry name" value="Phosphoribosylamine--glycine ligase"/>
    <property type="match status" value="1"/>
</dbReference>
<dbReference type="GO" id="GO:0005524">
    <property type="term" value="F:ATP binding"/>
    <property type="evidence" value="ECO:0007669"/>
    <property type="project" value="UniProtKB-UniRule"/>
</dbReference>
<evidence type="ECO:0000256" key="5">
    <source>
        <dbReference type="ARBA" id="ARBA00020605"/>
    </source>
</evidence>
<evidence type="ECO:0000313" key="21">
    <source>
        <dbReference type="EMBL" id="MDE8034202.1"/>
    </source>
</evidence>
<dbReference type="PANTHER" id="PTHR43472:SF1">
    <property type="entry name" value="PHOSPHORIBOSYLAMINE--GLYCINE LIGASE, CHLOROPLASTIC"/>
    <property type="match status" value="1"/>
</dbReference>
<dbReference type="Pfam" id="PF02844">
    <property type="entry name" value="GARS_N"/>
    <property type="match status" value="1"/>
</dbReference>
<dbReference type="PANTHER" id="PTHR43472">
    <property type="entry name" value="PHOSPHORIBOSYLAMINE--GLYCINE LIGASE"/>
    <property type="match status" value="1"/>
</dbReference>
<evidence type="ECO:0000256" key="16">
    <source>
        <dbReference type="ARBA" id="ARBA00079592"/>
    </source>
</evidence>
<comment type="cofactor">
    <cofactor evidence="2">
        <name>Mg(2+)</name>
        <dbReference type="ChEBI" id="CHEBI:18420"/>
    </cofactor>
</comment>
<keyword evidence="10 18" id="KW-0067">ATP-binding</keyword>
<evidence type="ECO:0000256" key="14">
    <source>
        <dbReference type="ARBA" id="ARBA00042242"/>
    </source>
</evidence>
<dbReference type="InterPro" id="IPR020560">
    <property type="entry name" value="PRibGlycinamide_synth_C-dom"/>
</dbReference>
<dbReference type="GO" id="GO:0009113">
    <property type="term" value="P:purine nucleobase biosynthetic process"/>
    <property type="evidence" value="ECO:0007669"/>
    <property type="project" value="InterPro"/>
</dbReference>
<evidence type="ECO:0000256" key="15">
    <source>
        <dbReference type="ARBA" id="ARBA00042864"/>
    </source>
</evidence>
<comment type="pathway">
    <text evidence="3 17">Purine metabolism; IMP biosynthesis via de novo pathway; N(1)-(5-phospho-D-ribosyl)glycinamide from 5-phospho-alpha-D-ribose 1-diphosphate: step 2/2.</text>
</comment>
<evidence type="ECO:0000256" key="13">
    <source>
        <dbReference type="ARBA" id="ARBA00038345"/>
    </source>
</evidence>
<dbReference type="InterPro" id="IPR016185">
    <property type="entry name" value="PreATP-grasp_dom_sf"/>
</dbReference>
<evidence type="ECO:0000256" key="18">
    <source>
        <dbReference type="PROSITE-ProRule" id="PRU00409"/>
    </source>
</evidence>
<keyword evidence="12" id="KW-0464">Manganese</keyword>
<evidence type="ECO:0000256" key="8">
    <source>
        <dbReference type="ARBA" id="ARBA00022741"/>
    </source>
</evidence>
<dbReference type="SMART" id="SM01209">
    <property type="entry name" value="GARS_A"/>
    <property type="match status" value="1"/>
</dbReference>
<dbReference type="InterPro" id="IPR000115">
    <property type="entry name" value="PRibGlycinamide_synth"/>
</dbReference>
<dbReference type="InterPro" id="IPR011761">
    <property type="entry name" value="ATP-grasp"/>
</dbReference>
<keyword evidence="9 17" id="KW-0658">Purine biosynthesis</keyword>
<dbReference type="PROSITE" id="PS00184">
    <property type="entry name" value="GARS"/>
    <property type="match status" value="1"/>
</dbReference>
<dbReference type="Gene3D" id="3.40.50.20">
    <property type="match status" value="1"/>
</dbReference>
<dbReference type="RefSeq" id="WP_275217409.1">
    <property type="nucleotide sequence ID" value="NZ_JAPHVQ010000002.1"/>
</dbReference>
<dbReference type="FunFam" id="3.40.50.20:FF:000006">
    <property type="entry name" value="Phosphoribosylamine--glycine ligase, chloroplastic"/>
    <property type="match status" value="1"/>
</dbReference>
<keyword evidence="7" id="KW-0479">Metal-binding</keyword>
<dbReference type="Gene3D" id="3.90.600.10">
    <property type="entry name" value="Phosphoribosylglycinamide synthetase, C-terminal domain"/>
    <property type="match status" value="1"/>
</dbReference>
<sequence length="428" mass="45841">MNVLIIGNGGREHALAWKVRQSPLVKKVFVAPGNAGTALEEGIENVAIAATDVPALVAFAKENQIGLTIVGPEAPLVIGVVDAFRANNLKIFGPTQAAAQLEGSKAFTKDFLARHQIPTAEYQNFTEVEPALAYLKQKGAPIVIKADGLAAGKGVIVAMTLEEAEEAVKDMLSGNAFGDAGSCVVIEEFLDGEEASFIVMVDGKNVEPMATSQDHKRVGEGDQGLNTGGMGAYSPAPVVTPEIHNRVMEEVIYPTVKGMAAEGNPYTGFLYAGLMIMPNGQPKVIEFNCRFGDPETQPIMMRLESDLVQLCLAACDEKLDTIKSKWCEQAALGIVLAAEGYPGDYRKGDEIIGIPTQAQKSQKVFLAGVEQKDGKLVTNGGRVLCATALGNSVFDAQQQALKLAEQIQWQGRFYRRDIGYRAVAREKA</sequence>
<feature type="region of interest" description="Disordered" evidence="19">
    <location>
        <begin position="209"/>
        <end position="231"/>
    </location>
</feature>
<keyword evidence="8 18" id="KW-0547">Nucleotide-binding</keyword>
<evidence type="ECO:0000256" key="9">
    <source>
        <dbReference type="ARBA" id="ARBA00022755"/>
    </source>
</evidence>
<comment type="similarity">
    <text evidence="13 17">Belongs to the GARS family.</text>
</comment>
<evidence type="ECO:0000256" key="12">
    <source>
        <dbReference type="ARBA" id="ARBA00023211"/>
    </source>
</evidence>
<dbReference type="SUPFAM" id="SSF51246">
    <property type="entry name" value="Rudiment single hybrid motif"/>
    <property type="match status" value="1"/>
</dbReference>
<keyword evidence="22" id="KW-1185">Reference proteome</keyword>
<comment type="cofactor">
    <cofactor evidence="1">
        <name>Mn(2+)</name>
        <dbReference type="ChEBI" id="CHEBI:29035"/>
    </cofactor>
</comment>
<evidence type="ECO:0000256" key="17">
    <source>
        <dbReference type="HAMAP-Rule" id="MF_00138"/>
    </source>
</evidence>
<dbReference type="Gene3D" id="3.30.1490.20">
    <property type="entry name" value="ATP-grasp fold, A domain"/>
    <property type="match status" value="1"/>
</dbReference>
<evidence type="ECO:0000256" key="4">
    <source>
        <dbReference type="ARBA" id="ARBA00013255"/>
    </source>
</evidence>
<reference evidence="21" key="1">
    <citation type="submission" date="2022-11" db="EMBL/GenBank/DDBJ databases">
        <authorList>
            <person name="Kamali M."/>
            <person name="Peak L."/>
            <person name="Go Y.Y."/>
            <person name="Balasuriya U.B.R."/>
            <person name="Carossino M."/>
        </authorList>
    </citation>
    <scope>NUCLEOTIDE SEQUENCE</scope>
    <source>
        <strain evidence="21">4524</strain>
    </source>
</reference>
<dbReference type="Proteomes" id="UP001142444">
    <property type="component" value="Unassembled WGS sequence"/>
</dbReference>
<dbReference type="SUPFAM" id="SSF56059">
    <property type="entry name" value="Glutathione synthetase ATP-binding domain-like"/>
    <property type="match status" value="1"/>
</dbReference>
<evidence type="ECO:0000256" key="19">
    <source>
        <dbReference type="SAM" id="MobiDB-lite"/>
    </source>
</evidence>
<dbReference type="InterPro" id="IPR020561">
    <property type="entry name" value="PRibGlycinamid_synth_ATP-grasp"/>
</dbReference>
<evidence type="ECO:0000256" key="1">
    <source>
        <dbReference type="ARBA" id="ARBA00001936"/>
    </source>
</evidence>
<dbReference type="NCBIfam" id="TIGR00877">
    <property type="entry name" value="purD"/>
    <property type="match status" value="1"/>
</dbReference>
<gene>
    <name evidence="17 21" type="primary">purD</name>
    <name evidence="21" type="ORF">OQ257_03350</name>
</gene>
<dbReference type="AlphaFoldDB" id="A0A9X4G2P2"/>
<dbReference type="PROSITE" id="PS50975">
    <property type="entry name" value="ATP_GRASP"/>
    <property type="match status" value="1"/>
</dbReference>
<dbReference type="Pfam" id="PF02843">
    <property type="entry name" value="GARS_C"/>
    <property type="match status" value="1"/>
</dbReference>
<evidence type="ECO:0000313" key="22">
    <source>
        <dbReference type="Proteomes" id="UP001142444"/>
    </source>
</evidence>
<name>A0A9X4G2P2_ACTEU</name>
<dbReference type="Gene3D" id="3.30.470.20">
    <property type="entry name" value="ATP-grasp fold, B domain"/>
    <property type="match status" value="1"/>
</dbReference>
<organism evidence="21 22">
    <name type="scientific">Actinobacillus equuli subsp. equuli</name>
    <dbReference type="NCBI Taxonomy" id="202947"/>
    <lineage>
        <taxon>Bacteria</taxon>
        <taxon>Pseudomonadati</taxon>
        <taxon>Pseudomonadota</taxon>
        <taxon>Gammaproteobacteria</taxon>
        <taxon>Pasteurellales</taxon>
        <taxon>Pasteurellaceae</taxon>
        <taxon>Actinobacillus</taxon>
    </lineage>
</organism>
<dbReference type="GO" id="GO:0006189">
    <property type="term" value="P:'de novo' IMP biosynthetic process"/>
    <property type="evidence" value="ECO:0007669"/>
    <property type="project" value="UniProtKB-UniRule"/>
</dbReference>
<evidence type="ECO:0000256" key="10">
    <source>
        <dbReference type="ARBA" id="ARBA00022840"/>
    </source>
</evidence>
<dbReference type="EMBL" id="JAPHVQ010000002">
    <property type="protein sequence ID" value="MDE8034202.1"/>
    <property type="molecule type" value="Genomic_DNA"/>
</dbReference>
<proteinExistence type="inferred from homology"/>
<dbReference type="InterPro" id="IPR020559">
    <property type="entry name" value="PRibGlycinamide_synth_CS"/>
</dbReference>
<dbReference type="InterPro" id="IPR011054">
    <property type="entry name" value="Rudment_hybrid_motif"/>
</dbReference>
<dbReference type="InterPro" id="IPR013815">
    <property type="entry name" value="ATP_grasp_subdomain_1"/>
</dbReference>
<evidence type="ECO:0000256" key="7">
    <source>
        <dbReference type="ARBA" id="ARBA00022723"/>
    </source>
</evidence>
<dbReference type="FunFam" id="3.30.1490.20:FF:000006">
    <property type="entry name" value="phosphoribosylamine--glycine ligase, chloroplastic-like"/>
    <property type="match status" value="1"/>
</dbReference>
<dbReference type="HAMAP" id="MF_00138">
    <property type="entry name" value="GARS"/>
    <property type="match status" value="1"/>
</dbReference>
<keyword evidence="11" id="KW-0460">Magnesium</keyword>
<keyword evidence="6 17" id="KW-0436">Ligase</keyword>
<dbReference type="GO" id="GO:0046872">
    <property type="term" value="F:metal ion binding"/>
    <property type="evidence" value="ECO:0007669"/>
    <property type="project" value="UniProtKB-KW"/>
</dbReference>
<comment type="caution">
    <text evidence="21">The sequence shown here is derived from an EMBL/GenBank/DDBJ whole genome shotgun (WGS) entry which is preliminary data.</text>
</comment>
<evidence type="ECO:0000259" key="20">
    <source>
        <dbReference type="PROSITE" id="PS50975"/>
    </source>
</evidence>
<dbReference type="GO" id="GO:0004637">
    <property type="term" value="F:phosphoribosylamine-glycine ligase activity"/>
    <property type="evidence" value="ECO:0007669"/>
    <property type="project" value="UniProtKB-UniRule"/>
</dbReference>
<protein>
    <recommendedName>
        <fullName evidence="5 17">Phosphoribosylamine--glycine ligase</fullName>
        <ecNumber evidence="4 17">6.3.4.13</ecNumber>
    </recommendedName>
    <alternativeName>
        <fullName evidence="16 17">GARS</fullName>
    </alternativeName>
    <alternativeName>
        <fullName evidence="15 17">Phosphoribosylglycinamide synthetase</fullName>
    </alternativeName>
    <alternativeName>
        <fullName evidence="14 17">glycinamide ribonucleotide synthetase</fullName>
    </alternativeName>
</protein>
<dbReference type="EC" id="6.3.4.13" evidence="4 17"/>
<dbReference type="Pfam" id="PF01071">
    <property type="entry name" value="GARS_A"/>
    <property type="match status" value="1"/>
</dbReference>
<dbReference type="InterPro" id="IPR037123">
    <property type="entry name" value="PRibGlycinamide_synth_C_sf"/>
</dbReference>
<evidence type="ECO:0000256" key="6">
    <source>
        <dbReference type="ARBA" id="ARBA00022598"/>
    </source>
</evidence>
<evidence type="ECO:0000256" key="3">
    <source>
        <dbReference type="ARBA" id="ARBA00005174"/>
    </source>
</evidence>
<dbReference type="SMART" id="SM01210">
    <property type="entry name" value="GARS_C"/>
    <property type="match status" value="1"/>
</dbReference>
<evidence type="ECO:0000256" key="2">
    <source>
        <dbReference type="ARBA" id="ARBA00001946"/>
    </source>
</evidence>
<dbReference type="SUPFAM" id="SSF52440">
    <property type="entry name" value="PreATP-grasp domain"/>
    <property type="match status" value="1"/>
</dbReference>
<feature type="domain" description="ATP-grasp" evidence="20">
    <location>
        <begin position="109"/>
        <end position="316"/>
    </location>
</feature>
<reference evidence="21" key="2">
    <citation type="journal article" date="2023" name="Pathogens">
        <title>Pathological Features and Genomic Characterization of an Actinobacillus equuli subsp. equuli Bearing Unique Virulence-Associated Genes from an Adult Horse with Pleuropneumonia.</title>
        <authorList>
            <person name="Kamali M."/>
            <person name="Carossino M."/>
            <person name="Del Piero F."/>
            <person name="Peak L."/>
            <person name="Mitchell M.S."/>
            <person name="Willette J."/>
            <person name="Baker R."/>
            <person name="Li F."/>
            <person name="Kenez A."/>
            <person name="Balasuriya U.B.R."/>
            <person name="Go Y.Y."/>
        </authorList>
    </citation>
    <scope>NUCLEOTIDE SEQUENCE</scope>
    <source>
        <strain evidence="21">4524</strain>
    </source>
</reference>